<dbReference type="AlphaFoldDB" id="A0A914I0Y5"/>
<name>A0A914I0Y5_GLORO</name>
<dbReference type="Proteomes" id="UP000887572">
    <property type="component" value="Unplaced"/>
</dbReference>
<evidence type="ECO:0000313" key="2">
    <source>
        <dbReference type="WBParaSite" id="Gr19_v10_g5597.t1"/>
    </source>
</evidence>
<sequence length="145" mass="16946">MPSLDIGAASTFTFPVEFRQQSYLSRWLQIFEFMKQPLYYEIIFIISGEAACMKCADCIWIFEEKLPPFSGATHLVLMIFFQHNGLCWQPTDLKLINDYGVPNQEFMYPHFTMKSPLFNPTVRFAFFVTLDKKHVIFSGVFMGEQ</sequence>
<proteinExistence type="predicted"/>
<keyword evidence="1" id="KW-1185">Reference proteome</keyword>
<organism evidence="1 2">
    <name type="scientific">Globodera rostochiensis</name>
    <name type="common">Golden nematode worm</name>
    <name type="synonym">Heterodera rostochiensis</name>
    <dbReference type="NCBI Taxonomy" id="31243"/>
    <lineage>
        <taxon>Eukaryota</taxon>
        <taxon>Metazoa</taxon>
        <taxon>Ecdysozoa</taxon>
        <taxon>Nematoda</taxon>
        <taxon>Chromadorea</taxon>
        <taxon>Rhabditida</taxon>
        <taxon>Tylenchina</taxon>
        <taxon>Tylenchomorpha</taxon>
        <taxon>Tylenchoidea</taxon>
        <taxon>Heteroderidae</taxon>
        <taxon>Heteroderinae</taxon>
        <taxon>Globodera</taxon>
    </lineage>
</organism>
<protein>
    <submittedName>
        <fullName evidence="2">Uncharacterized protein</fullName>
    </submittedName>
</protein>
<reference evidence="2" key="1">
    <citation type="submission" date="2022-11" db="UniProtKB">
        <authorList>
            <consortium name="WormBaseParasite"/>
        </authorList>
    </citation>
    <scope>IDENTIFICATION</scope>
</reference>
<evidence type="ECO:0000313" key="1">
    <source>
        <dbReference type="Proteomes" id="UP000887572"/>
    </source>
</evidence>
<dbReference type="WBParaSite" id="Gr19_v10_g5597.t1">
    <property type="protein sequence ID" value="Gr19_v10_g5597.t1"/>
    <property type="gene ID" value="Gr19_v10_g5597"/>
</dbReference>
<accession>A0A914I0Y5</accession>